<keyword evidence="2" id="KW-1185">Reference proteome</keyword>
<organism evidence="1 2">
    <name type="scientific">Intoshia linei</name>
    <dbReference type="NCBI Taxonomy" id="1819745"/>
    <lineage>
        <taxon>Eukaryota</taxon>
        <taxon>Metazoa</taxon>
        <taxon>Spiralia</taxon>
        <taxon>Lophotrochozoa</taxon>
        <taxon>Mesozoa</taxon>
        <taxon>Orthonectida</taxon>
        <taxon>Rhopaluridae</taxon>
        <taxon>Intoshia</taxon>
    </lineage>
</organism>
<reference evidence="1 2" key="1">
    <citation type="submission" date="2016-04" db="EMBL/GenBank/DDBJ databases">
        <title>The genome of Intoshia linei affirms orthonectids as highly simplified spiralians.</title>
        <authorList>
            <person name="Mikhailov K.V."/>
            <person name="Slusarev G.S."/>
            <person name="Nikitin M.A."/>
            <person name="Logacheva M.D."/>
            <person name="Penin A."/>
            <person name="Aleoshin V."/>
            <person name="Panchin Y.V."/>
        </authorList>
    </citation>
    <scope>NUCLEOTIDE SEQUENCE [LARGE SCALE GENOMIC DNA]</scope>
    <source>
        <strain evidence="1">Intl2013</strain>
        <tissue evidence="1">Whole animal</tissue>
    </source>
</reference>
<evidence type="ECO:0000313" key="1">
    <source>
        <dbReference type="EMBL" id="OAF72078.1"/>
    </source>
</evidence>
<evidence type="ECO:0000313" key="2">
    <source>
        <dbReference type="Proteomes" id="UP000078046"/>
    </source>
</evidence>
<proteinExistence type="predicted"/>
<protein>
    <submittedName>
        <fullName evidence="1">Uncharacterized protein</fullName>
    </submittedName>
</protein>
<comment type="caution">
    <text evidence="1">The sequence shown here is derived from an EMBL/GenBank/DDBJ whole genome shotgun (WGS) entry which is preliminary data.</text>
</comment>
<accession>A0A177BCQ3</accession>
<dbReference type="AlphaFoldDB" id="A0A177BCQ3"/>
<sequence>MEKTFIKYMENVFETKNIDEISLSNENRRALQHYFQNKNSELSEFCEKCIDKLTDYKTNINIRLKIARMCYFLFNKSDTFRTKLLENMNFFEYTLIYVYRSPQYKKRGKNLHKQLFYETMLNLCMWRLNFSLIYKPLEIACNLIINKFKIKLNYCEAEKYLKEPINTPTNSTLLNEPSQITSPLSNMWIDLLKSTKNYIDENITMYCRLLSDTNEFSKMIMENAKNDVDYSTFEHFEDGRVHGITAGSYHIQGSFKINNKIDIKRTIENDTLVHSYTKHINGPIRNSLAKIQNIIRIWSKSSNSDNSLLDRFKEVENCLLVCVSTFSHLNIPSLDEDEDTLHFIQV</sequence>
<dbReference type="Proteomes" id="UP000078046">
    <property type="component" value="Unassembled WGS sequence"/>
</dbReference>
<dbReference type="EMBL" id="LWCA01000005">
    <property type="protein sequence ID" value="OAF72078.1"/>
    <property type="molecule type" value="Genomic_DNA"/>
</dbReference>
<gene>
    <name evidence="1" type="ORF">A3Q56_00122</name>
</gene>
<name>A0A177BCQ3_9BILA</name>